<dbReference type="Proteomes" id="UP001431209">
    <property type="component" value="Unassembled WGS sequence"/>
</dbReference>
<protein>
    <submittedName>
        <fullName evidence="3">Ras-related protein Rac</fullName>
    </submittedName>
</protein>
<gene>
    <name evidence="3" type="ORF">AKO1_013610</name>
</gene>
<organism evidence="3 4">
    <name type="scientific">Acrasis kona</name>
    <dbReference type="NCBI Taxonomy" id="1008807"/>
    <lineage>
        <taxon>Eukaryota</taxon>
        <taxon>Discoba</taxon>
        <taxon>Heterolobosea</taxon>
        <taxon>Tetramitia</taxon>
        <taxon>Eutetramitia</taxon>
        <taxon>Acrasidae</taxon>
        <taxon>Acrasis</taxon>
    </lineage>
</organism>
<dbReference type="SMART" id="SM00175">
    <property type="entry name" value="RAB"/>
    <property type="match status" value="1"/>
</dbReference>
<reference evidence="3 4" key="1">
    <citation type="submission" date="2024-03" db="EMBL/GenBank/DDBJ databases">
        <title>The Acrasis kona genome and developmental transcriptomes reveal deep origins of eukaryotic multicellular pathways.</title>
        <authorList>
            <person name="Sheikh S."/>
            <person name="Fu C.-J."/>
            <person name="Brown M.W."/>
            <person name="Baldauf S.L."/>
        </authorList>
    </citation>
    <scope>NUCLEOTIDE SEQUENCE [LARGE SCALE GENOMIC DNA]</scope>
    <source>
        <strain evidence="3 4">ATCC MYA-3509</strain>
    </source>
</reference>
<dbReference type="InterPro" id="IPR001806">
    <property type="entry name" value="Small_GTPase"/>
</dbReference>
<dbReference type="InterPro" id="IPR005225">
    <property type="entry name" value="Small_GTP-bd"/>
</dbReference>
<dbReference type="NCBIfam" id="TIGR00231">
    <property type="entry name" value="small_GTP"/>
    <property type="match status" value="1"/>
</dbReference>
<sequence>MDVKQVKCVVVGDGAVGKTCLLFVYSKNEFPTEYVPTIFDNYTTTVNVGGNPVQLGLWDTAGQEDYDRLRPLSYPGTGVFVLCFAISVPASFENVKKKWVPELKQHAPDAPIILVGTKSDLRDDPEIMRTLKTKNLSIISNEQGEKLKNDIGAIKYIECSAMKNDNVSTIFQEALRAVLYGVHRKETKSKCSVL</sequence>
<dbReference type="CDD" id="cd00157">
    <property type="entry name" value="Rho"/>
    <property type="match status" value="1"/>
</dbReference>
<dbReference type="PROSITE" id="PS51419">
    <property type="entry name" value="RAB"/>
    <property type="match status" value="1"/>
</dbReference>
<evidence type="ECO:0000256" key="1">
    <source>
        <dbReference type="ARBA" id="ARBA00022741"/>
    </source>
</evidence>
<dbReference type="SMART" id="SM00173">
    <property type="entry name" value="RAS"/>
    <property type="match status" value="1"/>
</dbReference>
<name>A0AAW2YXH4_9EUKA</name>
<evidence type="ECO:0000256" key="2">
    <source>
        <dbReference type="ARBA" id="ARBA00023134"/>
    </source>
</evidence>
<dbReference type="PROSITE" id="PS51420">
    <property type="entry name" value="RHO"/>
    <property type="match status" value="1"/>
</dbReference>
<dbReference type="AlphaFoldDB" id="A0AAW2YXH4"/>
<dbReference type="GO" id="GO:0003924">
    <property type="term" value="F:GTPase activity"/>
    <property type="evidence" value="ECO:0007669"/>
    <property type="project" value="InterPro"/>
</dbReference>
<dbReference type="InterPro" id="IPR003578">
    <property type="entry name" value="Small_GTPase_Rho"/>
</dbReference>
<dbReference type="EMBL" id="JAOPGA020000708">
    <property type="protein sequence ID" value="KAL0480982.1"/>
    <property type="molecule type" value="Genomic_DNA"/>
</dbReference>
<dbReference type="Gene3D" id="3.40.50.300">
    <property type="entry name" value="P-loop containing nucleotide triphosphate hydrolases"/>
    <property type="match status" value="1"/>
</dbReference>
<dbReference type="Pfam" id="PF00071">
    <property type="entry name" value="Ras"/>
    <property type="match status" value="1"/>
</dbReference>
<evidence type="ECO:0000313" key="3">
    <source>
        <dbReference type="EMBL" id="KAL0480982.1"/>
    </source>
</evidence>
<dbReference type="SMART" id="SM00174">
    <property type="entry name" value="RHO"/>
    <property type="match status" value="1"/>
</dbReference>
<keyword evidence="4" id="KW-1185">Reference proteome</keyword>
<proteinExistence type="predicted"/>
<dbReference type="SUPFAM" id="SSF52540">
    <property type="entry name" value="P-loop containing nucleoside triphosphate hydrolases"/>
    <property type="match status" value="1"/>
</dbReference>
<dbReference type="GO" id="GO:0007264">
    <property type="term" value="P:small GTPase-mediated signal transduction"/>
    <property type="evidence" value="ECO:0007669"/>
    <property type="project" value="InterPro"/>
</dbReference>
<keyword evidence="1" id="KW-0547">Nucleotide-binding</keyword>
<dbReference type="GO" id="GO:0005525">
    <property type="term" value="F:GTP binding"/>
    <property type="evidence" value="ECO:0007669"/>
    <property type="project" value="UniProtKB-KW"/>
</dbReference>
<dbReference type="PROSITE" id="PS51421">
    <property type="entry name" value="RAS"/>
    <property type="match status" value="1"/>
</dbReference>
<accession>A0AAW2YXH4</accession>
<dbReference type="PRINTS" id="PR00449">
    <property type="entry name" value="RASTRNSFRMNG"/>
</dbReference>
<comment type="caution">
    <text evidence="3">The sequence shown here is derived from an EMBL/GenBank/DDBJ whole genome shotgun (WGS) entry which is preliminary data.</text>
</comment>
<dbReference type="FunFam" id="3.40.50.300:FF:000118">
    <property type="entry name" value="Rho-related GTP-binding protein RhoG"/>
    <property type="match status" value="1"/>
</dbReference>
<dbReference type="PANTHER" id="PTHR24072">
    <property type="entry name" value="RHO FAMILY GTPASE"/>
    <property type="match status" value="1"/>
</dbReference>
<dbReference type="InterPro" id="IPR027417">
    <property type="entry name" value="P-loop_NTPase"/>
</dbReference>
<evidence type="ECO:0000313" key="4">
    <source>
        <dbReference type="Proteomes" id="UP001431209"/>
    </source>
</evidence>
<keyword evidence="2" id="KW-0342">GTP-binding</keyword>